<dbReference type="GO" id="GO:0016491">
    <property type="term" value="F:oxidoreductase activity"/>
    <property type="evidence" value="ECO:0007669"/>
    <property type="project" value="UniProtKB-ARBA"/>
</dbReference>
<dbReference type="FunFam" id="3.40.50.720:FF:000311">
    <property type="entry name" value="Ornithine cyclodeaminase"/>
    <property type="match status" value="1"/>
</dbReference>
<dbReference type="RefSeq" id="WP_369059512.1">
    <property type="nucleotide sequence ID" value="NZ_CP158375.1"/>
</dbReference>
<dbReference type="PIRSF" id="PIRSF001439">
    <property type="entry name" value="CryM"/>
    <property type="match status" value="1"/>
</dbReference>
<sequence length="319" mass="32853">MGATIAGLKVFDAAAVAETLTIEAAIPVVREAMIALSAGRVRQELRSFIGLGPGRTFAIMPAALDNAAVFGAKLVSVFADGEGRKAHEGLVILFEGEGGAPVCLADAGEVTSIRTAAASAAATATLARPDATRLAVLGTGRQARAHIEAVAKVRPIRSVTIWGRDFDRAVAFAAATSLDLDIPCVARVDARRVVEDADIICTTTTAADPVLLGDWVAPGAHVNLVGSSGPAQAEADGVLVAKSRFIVDHRQHVLVHGGEFLRAKAAGLVDDSAVAAEIGEVFAATAPGRTRDDEITVYKSLGHAVQDLACVAWLKGRAA</sequence>
<evidence type="ECO:0000313" key="2">
    <source>
        <dbReference type="EMBL" id="XDO96672.1"/>
    </source>
</evidence>
<dbReference type="InterPro" id="IPR023401">
    <property type="entry name" value="ODC_N"/>
</dbReference>
<dbReference type="SUPFAM" id="SSF51735">
    <property type="entry name" value="NAD(P)-binding Rossmann-fold domains"/>
    <property type="match status" value="1"/>
</dbReference>
<dbReference type="PANTHER" id="PTHR13812">
    <property type="entry name" value="KETIMINE REDUCTASE MU-CRYSTALLIN"/>
    <property type="match status" value="1"/>
</dbReference>
<proteinExistence type="inferred from homology"/>
<dbReference type="AlphaFoldDB" id="A0AB39KSZ0"/>
<comment type="similarity">
    <text evidence="1">Belongs to the ornithine cyclodeaminase/mu-crystallin family.</text>
</comment>
<accession>A0AB39KSZ0</accession>
<gene>
    <name evidence="2" type="ORF">ABOZ73_18190</name>
</gene>
<dbReference type="Pfam" id="PF02423">
    <property type="entry name" value="OCD_Mu_crystall"/>
    <property type="match status" value="1"/>
</dbReference>
<dbReference type="GO" id="GO:0042562">
    <property type="term" value="F:hormone binding"/>
    <property type="evidence" value="ECO:0007669"/>
    <property type="project" value="TreeGrafter"/>
</dbReference>
<dbReference type="Gene3D" id="3.40.50.720">
    <property type="entry name" value="NAD(P)-binding Rossmann-like Domain"/>
    <property type="match status" value="1"/>
</dbReference>
<dbReference type="Gene3D" id="3.30.1780.10">
    <property type="entry name" value="ornithine cyclodeaminase, domain 1"/>
    <property type="match status" value="1"/>
</dbReference>
<name>A0AB39KSZ0_9CAUL</name>
<dbReference type="InterPro" id="IPR003462">
    <property type="entry name" value="ODC_Mu_crystall"/>
</dbReference>
<protein>
    <submittedName>
        <fullName evidence="2">Ornithine cyclodeaminase family protein</fullName>
    </submittedName>
</protein>
<dbReference type="EMBL" id="CP158375">
    <property type="protein sequence ID" value="XDO96672.1"/>
    <property type="molecule type" value="Genomic_DNA"/>
</dbReference>
<dbReference type="PANTHER" id="PTHR13812:SF19">
    <property type="entry name" value="KETIMINE REDUCTASE MU-CRYSTALLIN"/>
    <property type="match status" value="1"/>
</dbReference>
<dbReference type="GO" id="GO:0019752">
    <property type="term" value="P:carboxylic acid metabolic process"/>
    <property type="evidence" value="ECO:0007669"/>
    <property type="project" value="UniProtKB-ARBA"/>
</dbReference>
<dbReference type="InterPro" id="IPR036291">
    <property type="entry name" value="NAD(P)-bd_dom_sf"/>
</dbReference>
<evidence type="ECO:0000256" key="1">
    <source>
        <dbReference type="ARBA" id="ARBA00008903"/>
    </source>
</evidence>
<organism evidence="2">
    <name type="scientific">Caulobacter sp. 73W</name>
    <dbReference type="NCBI Taxonomy" id="3161137"/>
    <lineage>
        <taxon>Bacteria</taxon>
        <taxon>Pseudomonadati</taxon>
        <taxon>Pseudomonadota</taxon>
        <taxon>Alphaproteobacteria</taxon>
        <taxon>Caulobacterales</taxon>
        <taxon>Caulobacteraceae</taxon>
        <taxon>Caulobacter</taxon>
    </lineage>
</organism>
<dbReference type="GO" id="GO:0005737">
    <property type="term" value="C:cytoplasm"/>
    <property type="evidence" value="ECO:0007669"/>
    <property type="project" value="TreeGrafter"/>
</dbReference>
<reference evidence="2" key="1">
    <citation type="submission" date="2024-06" db="EMBL/GenBank/DDBJ databases">
        <title>Caulobacter inopinatus, sp. nov.</title>
        <authorList>
            <person name="Donachie S.P."/>
        </authorList>
    </citation>
    <scope>NUCLEOTIDE SEQUENCE</scope>
    <source>
        <strain evidence="2">73W</strain>
    </source>
</reference>